<protein>
    <submittedName>
        <fullName evidence="7">Halocyanin-like protein</fullName>
    </submittedName>
</protein>
<dbReference type="SUPFAM" id="SSF49503">
    <property type="entry name" value="Cupredoxins"/>
    <property type="match status" value="1"/>
</dbReference>
<feature type="binding site" evidence="5">
    <location>
        <position position="163"/>
    </location>
    <ligand>
        <name>Cu cation</name>
        <dbReference type="ChEBI" id="CHEBI:23378"/>
    </ligand>
</feature>
<reference evidence="7 8" key="1">
    <citation type="journal article" date="2014" name="PLoS Genet.">
        <title>Phylogenetically driven sequencing of extremely halophilic archaea reveals strategies for static and dynamic osmo-response.</title>
        <authorList>
            <person name="Becker E.A."/>
            <person name="Seitzer P.M."/>
            <person name="Tritt A."/>
            <person name="Larsen D."/>
            <person name="Krusor M."/>
            <person name="Yao A.I."/>
            <person name="Wu D."/>
            <person name="Madern D."/>
            <person name="Eisen J.A."/>
            <person name="Darling A.E."/>
            <person name="Facciotti M.T."/>
        </authorList>
    </citation>
    <scope>NUCLEOTIDE SEQUENCE [LARGE SCALE GENOMIC DNA]</scope>
    <source>
        <strain evidence="7 8">ATCC 35960</strain>
    </source>
</reference>
<dbReference type="GO" id="GO:0005507">
    <property type="term" value="F:copper ion binding"/>
    <property type="evidence" value="ECO:0007669"/>
    <property type="project" value="InterPro"/>
</dbReference>
<evidence type="ECO:0000256" key="1">
    <source>
        <dbReference type="ARBA" id="ARBA00022448"/>
    </source>
</evidence>
<dbReference type="PANTHER" id="PTHR36507:SF1">
    <property type="entry name" value="BLL1555 PROTEIN"/>
    <property type="match status" value="1"/>
</dbReference>
<keyword evidence="8" id="KW-1185">Reference proteome</keyword>
<dbReference type="Pfam" id="PF00127">
    <property type="entry name" value="Copper-bind"/>
    <property type="match status" value="1"/>
</dbReference>
<dbReference type="InterPro" id="IPR028871">
    <property type="entry name" value="BlueCu_1_BS"/>
</dbReference>
<evidence type="ECO:0000256" key="5">
    <source>
        <dbReference type="PIRSR" id="PIRSR602387-1"/>
    </source>
</evidence>
<dbReference type="PANTHER" id="PTHR36507">
    <property type="entry name" value="BLL1555 PROTEIN"/>
    <property type="match status" value="1"/>
</dbReference>
<evidence type="ECO:0000313" key="7">
    <source>
        <dbReference type="EMBL" id="EMA00214.1"/>
    </source>
</evidence>
<comment type="cofactor">
    <cofactor evidence="5">
        <name>Cu(2+)</name>
        <dbReference type="ChEBI" id="CHEBI:29036"/>
    </cofactor>
    <text evidence="5">The crystal structure with reduced Cu(1+) has also been determined.</text>
</comment>
<proteinExistence type="predicted"/>
<evidence type="ECO:0000256" key="2">
    <source>
        <dbReference type="ARBA" id="ARBA00022723"/>
    </source>
</evidence>
<dbReference type="InterPro" id="IPR008972">
    <property type="entry name" value="Cupredoxin"/>
</dbReference>
<keyword evidence="1" id="KW-0813">Transport</keyword>
<feature type="binding site" evidence="5">
    <location>
        <position position="155"/>
    </location>
    <ligand>
        <name>Cu cation</name>
        <dbReference type="ChEBI" id="CHEBI:23378"/>
    </ligand>
</feature>
<dbReference type="PROSITE" id="PS00196">
    <property type="entry name" value="COPPER_BLUE"/>
    <property type="match status" value="1"/>
</dbReference>
<keyword evidence="3" id="KW-0249">Electron transport</keyword>
<name>M0IWP5_9EURY</name>
<gene>
    <name evidence="7" type="ORF">C438_17180</name>
</gene>
<feature type="binding site" evidence="5">
    <location>
        <position position="119"/>
    </location>
    <ligand>
        <name>Cu cation</name>
        <dbReference type="ChEBI" id="CHEBI:23378"/>
    </ligand>
</feature>
<keyword evidence="2 5" id="KW-0479">Metal-binding</keyword>
<dbReference type="AlphaFoldDB" id="M0IWP5"/>
<dbReference type="PROSITE" id="PS51257">
    <property type="entry name" value="PROKAR_LIPOPROTEIN"/>
    <property type="match status" value="1"/>
</dbReference>
<dbReference type="InterPro" id="IPR017533">
    <property type="entry name" value="Halocyanin"/>
</dbReference>
<dbReference type="InterPro" id="IPR006311">
    <property type="entry name" value="TAT_signal"/>
</dbReference>
<dbReference type="InterPro" id="IPR000923">
    <property type="entry name" value="BlueCu_1"/>
</dbReference>
<evidence type="ECO:0000256" key="3">
    <source>
        <dbReference type="ARBA" id="ARBA00022982"/>
    </source>
</evidence>
<dbReference type="NCBIfam" id="TIGR03102">
    <property type="entry name" value="halo_cynanin"/>
    <property type="match status" value="1"/>
</dbReference>
<evidence type="ECO:0000313" key="8">
    <source>
        <dbReference type="Proteomes" id="UP000011553"/>
    </source>
</evidence>
<dbReference type="InterPro" id="IPR002387">
    <property type="entry name" value="Plastocyanin"/>
</dbReference>
<dbReference type="PATRIC" id="fig|662478.6.peg.3386"/>
<organism evidence="7 8">
    <name type="scientific">Haloferax denitrificans ATCC 35960</name>
    <dbReference type="NCBI Taxonomy" id="662478"/>
    <lineage>
        <taxon>Archaea</taxon>
        <taxon>Methanobacteriati</taxon>
        <taxon>Methanobacteriota</taxon>
        <taxon>Stenosarchaea group</taxon>
        <taxon>Halobacteria</taxon>
        <taxon>Halobacteriales</taxon>
        <taxon>Haloferacaceae</taxon>
        <taxon>Haloferax</taxon>
    </lineage>
</organism>
<dbReference type="PROSITE" id="PS51318">
    <property type="entry name" value="TAT"/>
    <property type="match status" value="1"/>
</dbReference>
<sequence>MTKRFSRRSFLHATAASTGIALLAGCSSSSGGGSGGAGDGGGDSSDEEGTLEHEMRDFGGWFDRTGNYDGVHDLTGQDSVTVAVGAGGNGGGYAFAPAAIEVSPGTTVVWEWTGNGGTHNVVNREDGLFESELTVSEGHTFEYTFEESGEYRYVCVPHETLGMVGVVVVE</sequence>
<comment type="caution">
    <text evidence="7">The sequence shown here is derived from an EMBL/GenBank/DDBJ whole genome shotgun (WGS) entry which is preliminary data.</text>
</comment>
<keyword evidence="4 5" id="KW-0186">Copper</keyword>
<evidence type="ECO:0000259" key="6">
    <source>
        <dbReference type="Pfam" id="PF00127"/>
    </source>
</evidence>
<dbReference type="CDD" id="cd04220">
    <property type="entry name" value="Halocyanin"/>
    <property type="match status" value="1"/>
</dbReference>
<accession>M0IWP5</accession>
<dbReference type="Proteomes" id="UP000011553">
    <property type="component" value="Unassembled WGS sequence"/>
</dbReference>
<dbReference type="Gene3D" id="2.60.40.420">
    <property type="entry name" value="Cupredoxins - blue copper proteins"/>
    <property type="match status" value="1"/>
</dbReference>
<dbReference type="RefSeq" id="WP_004970898.1">
    <property type="nucleotide sequence ID" value="NZ_AOLP01000019.1"/>
</dbReference>
<dbReference type="GO" id="GO:0009055">
    <property type="term" value="F:electron transfer activity"/>
    <property type="evidence" value="ECO:0007669"/>
    <property type="project" value="InterPro"/>
</dbReference>
<dbReference type="EMBL" id="AOLP01000019">
    <property type="protein sequence ID" value="EMA00214.1"/>
    <property type="molecule type" value="Genomic_DNA"/>
</dbReference>
<evidence type="ECO:0000256" key="4">
    <source>
        <dbReference type="ARBA" id="ARBA00023008"/>
    </source>
</evidence>
<feature type="binding site" evidence="5">
    <location>
        <position position="158"/>
    </location>
    <ligand>
        <name>Cu cation</name>
        <dbReference type="ChEBI" id="CHEBI:23378"/>
    </ligand>
</feature>
<dbReference type="PRINTS" id="PR00157">
    <property type="entry name" value="PLASTOCYANIN"/>
</dbReference>
<feature type="domain" description="Blue (type 1) copper" evidence="6">
    <location>
        <begin position="85"/>
        <end position="170"/>
    </location>
</feature>
<dbReference type="InterPro" id="IPR052721">
    <property type="entry name" value="ET_Amicyanin"/>
</dbReference>